<dbReference type="CDD" id="cd00009">
    <property type="entry name" value="AAA"/>
    <property type="match status" value="1"/>
</dbReference>
<reference evidence="2" key="1">
    <citation type="journal article" date="2021" name="PeerJ">
        <title>Extensive microbial diversity within the chicken gut microbiome revealed by metagenomics and culture.</title>
        <authorList>
            <person name="Gilroy R."/>
            <person name="Ravi A."/>
            <person name="Getino M."/>
            <person name="Pursley I."/>
            <person name="Horton D.L."/>
            <person name="Alikhan N.F."/>
            <person name="Baker D."/>
            <person name="Gharbi K."/>
            <person name="Hall N."/>
            <person name="Watson M."/>
            <person name="Adriaenssens E.M."/>
            <person name="Foster-Nyarko E."/>
            <person name="Jarju S."/>
            <person name="Secka A."/>
            <person name="Antonio M."/>
            <person name="Oren A."/>
            <person name="Chaudhuri R.R."/>
            <person name="La Ragione R."/>
            <person name="Hildebrand F."/>
            <person name="Pallen M.J."/>
        </authorList>
    </citation>
    <scope>NUCLEOTIDE SEQUENCE</scope>
    <source>
        <strain evidence="2">CHK191-13928</strain>
    </source>
</reference>
<dbReference type="SMART" id="SM00382">
    <property type="entry name" value="AAA"/>
    <property type="match status" value="1"/>
</dbReference>
<name>A0A9D1WUL4_9FIRM</name>
<dbReference type="NCBIfam" id="NF005304">
    <property type="entry name" value="PRK06835.1"/>
    <property type="match status" value="1"/>
</dbReference>
<feature type="domain" description="AAA+ ATPase" evidence="1">
    <location>
        <begin position="181"/>
        <end position="308"/>
    </location>
</feature>
<keyword evidence="2" id="KW-0067">ATP-binding</keyword>
<evidence type="ECO:0000259" key="1">
    <source>
        <dbReference type="SMART" id="SM00382"/>
    </source>
</evidence>
<organism evidence="2 3">
    <name type="scientific">Candidatus Anaerostipes excrementavium</name>
    <dbReference type="NCBI Taxonomy" id="2838463"/>
    <lineage>
        <taxon>Bacteria</taxon>
        <taxon>Bacillati</taxon>
        <taxon>Bacillota</taxon>
        <taxon>Clostridia</taxon>
        <taxon>Lachnospirales</taxon>
        <taxon>Lachnospiraceae</taxon>
        <taxon>Anaerostipes</taxon>
    </lineage>
</organism>
<dbReference type="InterPro" id="IPR027417">
    <property type="entry name" value="P-loop_NTPase"/>
</dbReference>
<dbReference type="AlphaFoldDB" id="A0A9D1WUL4"/>
<dbReference type="InterPro" id="IPR003593">
    <property type="entry name" value="AAA+_ATPase"/>
</dbReference>
<keyword evidence="2" id="KW-0547">Nucleotide-binding</keyword>
<dbReference type="Pfam" id="PF01695">
    <property type="entry name" value="IstB_IS21"/>
    <property type="match status" value="1"/>
</dbReference>
<dbReference type="GO" id="GO:0005524">
    <property type="term" value="F:ATP binding"/>
    <property type="evidence" value="ECO:0007669"/>
    <property type="project" value="UniProtKB-KW"/>
</dbReference>
<dbReference type="PANTHER" id="PTHR30050">
    <property type="entry name" value="CHROMOSOMAL REPLICATION INITIATOR PROTEIN DNAA"/>
    <property type="match status" value="1"/>
</dbReference>
<dbReference type="Proteomes" id="UP000886721">
    <property type="component" value="Unassembled WGS sequence"/>
</dbReference>
<accession>A0A9D1WUL4</accession>
<dbReference type="InterPro" id="IPR002611">
    <property type="entry name" value="IstB_ATP-bd"/>
</dbReference>
<evidence type="ECO:0000313" key="3">
    <source>
        <dbReference type="Proteomes" id="UP000886721"/>
    </source>
</evidence>
<comment type="caution">
    <text evidence="2">The sequence shown here is derived from an EMBL/GenBank/DDBJ whole genome shotgun (WGS) entry which is preliminary data.</text>
</comment>
<gene>
    <name evidence="2" type="ORF">H9735_04940</name>
</gene>
<dbReference type="Gene3D" id="3.40.50.300">
    <property type="entry name" value="P-loop containing nucleotide triphosphate hydrolases"/>
    <property type="match status" value="1"/>
</dbReference>
<protein>
    <submittedName>
        <fullName evidence="2">ATP-binding protein</fullName>
    </submittedName>
</protein>
<dbReference type="SUPFAM" id="SSF52540">
    <property type="entry name" value="P-loop containing nucleoside triphosphate hydrolases"/>
    <property type="match status" value="1"/>
</dbReference>
<evidence type="ECO:0000313" key="2">
    <source>
        <dbReference type="EMBL" id="HIX67459.1"/>
    </source>
</evidence>
<proteinExistence type="predicted"/>
<dbReference type="PANTHER" id="PTHR30050:SF4">
    <property type="entry name" value="ATP-BINDING PROTEIN RV3427C IN INSERTION SEQUENCE-RELATED"/>
    <property type="match status" value="1"/>
</dbReference>
<dbReference type="GO" id="GO:0006260">
    <property type="term" value="P:DNA replication"/>
    <property type="evidence" value="ECO:0007669"/>
    <property type="project" value="TreeGrafter"/>
</dbReference>
<reference evidence="2" key="2">
    <citation type="submission" date="2021-04" db="EMBL/GenBank/DDBJ databases">
        <authorList>
            <person name="Gilroy R."/>
        </authorList>
    </citation>
    <scope>NUCLEOTIDE SEQUENCE</scope>
    <source>
        <strain evidence="2">CHK191-13928</strain>
    </source>
</reference>
<dbReference type="EMBL" id="DXEM01000015">
    <property type="protein sequence ID" value="HIX67459.1"/>
    <property type="molecule type" value="Genomic_DNA"/>
</dbReference>
<sequence>MALSNLEYQKIMRLYEERQLANYHLHEERKKEIYQKIPEIREIDRRIASNSISLGKKLIMGNDASAAAEYRRENHSLAEQKRALLTESGYSRDYLDPIYHCSLCKDTGYIGQERCRCFQQAVIDLLYSNSNMEKILARENFQMFREEYYSDKMMPDGLPSPRANIRKILQHCRGFLDRFPNHENILFQGSTGVGKTFLSHCIAKEIIDQGYTCVYTTAFQLFDDLAKRTFQKEKEEDTEHSLDMIFQCDLLIIDDLGTEMTNKFVISQLFQCLNERLIQEKSTIISTNLSIKQFRDTYSERIFSRLIESYSWHKIYGDDIRFRKSNLT</sequence>